<dbReference type="EMBL" id="JH000126">
    <property type="protein sequence ID" value="EGV97895.1"/>
    <property type="molecule type" value="Genomic_DNA"/>
</dbReference>
<sequence length="128" mass="13913">MRRLRLTKLHQRPVSPSGAGGLAPRTPQEPLPPSGPQESVRKEEVKRKSEPRPSEGVRRQEACGAQRSQGRPELGAPRGSDRVSQLSPRLGGASWPADPALLSRPRTFYGFCPNLKAISGAAFLHELC</sequence>
<dbReference type="AlphaFoldDB" id="G3H3G1"/>
<dbReference type="InParanoid" id="G3H3G1"/>
<feature type="region of interest" description="Disordered" evidence="1">
    <location>
        <begin position="1"/>
        <end position="99"/>
    </location>
</feature>
<evidence type="ECO:0000256" key="1">
    <source>
        <dbReference type="SAM" id="MobiDB-lite"/>
    </source>
</evidence>
<feature type="compositionally biased region" description="Basic residues" evidence="1">
    <location>
        <begin position="1"/>
        <end position="11"/>
    </location>
</feature>
<reference evidence="3" key="1">
    <citation type="journal article" date="2011" name="Nat. Biotechnol.">
        <title>The genomic sequence of the Chinese hamster ovary (CHO)-K1 cell line.</title>
        <authorList>
            <person name="Xu X."/>
            <person name="Nagarajan H."/>
            <person name="Lewis N.E."/>
            <person name="Pan S."/>
            <person name="Cai Z."/>
            <person name="Liu X."/>
            <person name="Chen W."/>
            <person name="Xie M."/>
            <person name="Wang W."/>
            <person name="Hammond S."/>
            <person name="Andersen M.R."/>
            <person name="Neff N."/>
            <person name="Passarelli B."/>
            <person name="Koh W."/>
            <person name="Fan H.C."/>
            <person name="Wang J."/>
            <person name="Gui Y."/>
            <person name="Lee K.H."/>
            <person name="Betenbaugh M.J."/>
            <person name="Quake S.R."/>
            <person name="Famili I."/>
            <person name="Palsson B.O."/>
            <person name="Wang J."/>
        </authorList>
    </citation>
    <scope>NUCLEOTIDE SEQUENCE [LARGE SCALE GENOMIC DNA]</scope>
    <source>
        <strain evidence="3">CHO K1 cell line</strain>
    </source>
</reference>
<accession>G3H3G1</accession>
<dbReference type="Proteomes" id="UP000001075">
    <property type="component" value="Unassembled WGS sequence"/>
</dbReference>
<name>G3H3G1_CRIGR</name>
<gene>
    <name evidence="2" type="ORF">I79_004777</name>
</gene>
<evidence type="ECO:0000313" key="2">
    <source>
        <dbReference type="EMBL" id="EGV97895.1"/>
    </source>
</evidence>
<protein>
    <submittedName>
        <fullName evidence="2">Uncharacterized protein</fullName>
    </submittedName>
</protein>
<evidence type="ECO:0000313" key="3">
    <source>
        <dbReference type="Proteomes" id="UP000001075"/>
    </source>
</evidence>
<organism evidence="2 3">
    <name type="scientific">Cricetulus griseus</name>
    <name type="common">Chinese hamster</name>
    <name type="synonym">Cricetulus barabensis griseus</name>
    <dbReference type="NCBI Taxonomy" id="10029"/>
    <lineage>
        <taxon>Eukaryota</taxon>
        <taxon>Metazoa</taxon>
        <taxon>Chordata</taxon>
        <taxon>Craniata</taxon>
        <taxon>Vertebrata</taxon>
        <taxon>Euteleostomi</taxon>
        <taxon>Mammalia</taxon>
        <taxon>Eutheria</taxon>
        <taxon>Euarchontoglires</taxon>
        <taxon>Glires</taxon>
        <taxon>Rodentia</taxon>
        <taxon>Myomorpha</taxon>
        <taxon>Muroidea</taxon>
        <taxon>Cricetidae</taxon>
        <taxon>Cricetinae</taxon>
        <taxon>Cricetulus</taxon>
    </lineage>
</organism>
<proteinExistence type="predicted"/>
<feature type="compositionally biased region" description="Basic and acidic residues" evidence="1">
    <location>
        <begin position="39"/>
        <end position="61"/>
    </location>
</feature>